<dbReference type="RefSeq" id="WP_243491920.1">
    <property type="nucleotide sequence ID" value="NZ_CP063361.1"/>
</dbReference>
<accession>A0ABY4A978</accession>
<proteinExistence type="predicted"/>
<sequence>MVVKKIPIEFTTRYVINFYAEHSLADEETLGAISGFLDMYEEAIENRALDVPEAADLLECLMDLLGITQQVIEPAKLPQRMIALCARMDSTTRGVDLRKEIVTVREIRSWCWPRLTAYFEREQERERERERKRIQRSQPPLDEADIPF</sequence>
<name>A0ABY4A978_9BURK</name>
<protein>
    <submittedName>
        <fullName evidence="2">Uncharacterized protein</fullName>
    </submittedName>
</protein>
<feature type="region of interest" description="Disordered" evidence="1">
    <location>
        <begin position="125"/>
        <end position="148"/>
    </location>
</feature>
<dbReference type="EMBL" id="CP063361">
    <property type="protein sequence ID" value="UOD30690.1"/>
    <property type="molecule type" value="Genomic_DNA"/>
</dbReference>
<evidence type="ECO:0000313" key="2">
    <source>
        <dbReference type="EMBL" id="UOD30690.1"/>
    </source>
</evidence>
<evidence type="ECO:0000313" key="3">
    <source>
        <dbReference type="Proteomes" id="UP000831532"/>
    </source>
</evidence>
<reference evidence="2 3" key="1">
    <citation type="submission" date="2020-10" db="EMBL/GenBank/DDBJ databases">
        <title>Genome analysis of Massilia species.</title>
        <authorList>
            <person name="Jung D.-H."/>
        </authorList>
    </citation>
    <scope>NUCLEOTIDE SEQUENCE [LARGE SCALE GENOMIC DNA]</scope>
    <source>
        <strain evidence="3">sipir</strain>
    </source>
</reference>
<dbReference type="Proteomes" id="UP000831532">
    <property type="component" value="Chromosome"/>
</dbReference>
<organism evidence="2 3">
    <name type="scientific">Massilia violaceinigra</name>
    <dbReference type="NCBI Taxonomy" id="2045208"/>
    <lineage>
        <taxon>Bacteria</taxon>
        <taxon>Pseudomonadati</taxon>
        <taxon>Pseudomonadota</taxon>
        <taxon>Betaproteobacteria</taxon>
        <taxon>Burkholderiales</taxon>
        <taxon>Oxalobacteraceae</taxon>
        <taxon>Telluria group</taxon>
        <taxon>Massilia</taxon>
    </lineage>
</organism>
<keyword evidence="3" id="KW-1185">Reference proteome</keyword>
<gene>
    <name evidence="2" type="ORF">INH39_02790</name>
</gene>
<evidence type="ECO:0000256" key="1">
    <source>
        <dbReference type="SAM" id="MobiDB-lite"/>
    </source>
</evidence>